<feature type="binding site" evidence="10">
    <location>
        <begin position="21"/>
        <end position="26"/>
    </location>
    <ligand>
        <name>substrate</name>
    </ligand>
</feature>
<dbReference type="RefSeq" id="WP_091961434.1">
    <property type="nucleotide sequence ID" value="NZ_FMAI01000012.1"/>
</dbReference>
<evidence type="ECO:0000313" key="14">
    <source>
        <dbReference type="EMBL" id="SCB47292.1"/>
    </source>
</evidence>
<keyword evidence="7 10" id="KW-0067">ATP-binding</keyword>
<comment type="cofactor">
    <cofactor evidence="1 10">
        <name>Mg(2+)</name>
        <dbReference type="ChEBI" id="CHEBI:18420"/>
    </cofactor>
</comment>
<evidence type="ECO:0000256" key="6">
    <source>
        <dbReference type="ARBA" id="ARBA00022741"/>
    </source>
</evidence>
<evidence type="ECO:0000256" key="9">
    <source>
        <dbReference type="ARBA" id="ARBA00049563"/>
    </source>
</evidence>
<dbReference type="Proteomes" id="UP000199184">
    <property type="component" value="Unassembled WGS sequence"/>
</dbReference>
<evidence type="ECO:0000256" key="11">
    <source>
        <dbReference type="RuleBase" id="RU003783"/>
    </source>
</evidence>
<evidence type="ECO:0000256" key="8">
    <source>
        <dbReference type="ARBA" id="ARBA00022842"/>
    </source>
</evidence>
<dbReference type="AlphaFoldDB" id="A0A1C3X4U2"/>
<comment type="subunit">
    <text evidence="10">Monomer.</text>
</comment>
<keyword evidence="5 10" id="KW-0819">tRNA processing</keyword>
<keyword evidence="4 10" id="KW-0808">Transferase</keyword>
<comment type="caution">
    <text evidence="10">Lacks conserved residue(s) required for the propagation of feature annotation.</text>
</comment>
<dbReference type="EC" id="2.5.1.75" evidence="10"/>
<feature type="binding site" evidence="10">
    <location>
        <begin position="19"/>
        <end position="26"/>
    </location>
    <ligand>
        <name>ATP</name>
        <dbReference type="ChEBI" id="CHEBI:30616"/>
    </ligand>
</feature>
<name>A0A1C3X4U2_9BRAD</name>
<evidence type="ECO:0000256" key="12">
    <source>
        <dbReference type="RuleBase" id="RU003784"/>
    </source>
</evidence>
<accession>A0A1C3X4U2</accession>
<dbReference type="Pfam" id="PF01715">
    <property type="entry name" value="IPPT"/>
    <property type="match status" value="1"/>
</dbReference>
<evidence type="ECO:0000256" key="10">
    <source>
        <dbReference type="HAMAP-Rule" id="MF_00185"/>
    </source>
</evidence>
<sequence length="318" mass="34593">MSEGQVSRSHVGKAVLIAGPTASGKSALALELAFSTGGVVINADSMQVYRDLRIITARPTLGEEARAPHRLYGHVDAAVNFSAGAWVSDAAKALEEAKAEGRLPIFIGGTGLYFKALTAGLSVVPPIPAEVREDVRARLERNGAEALHAELARRDPSAAERLNLRDRTRIARALEVVEATGRSLLDWHREGQPPLLPKDSFRAVFLAPDRDELYARIDARFDAMLGAGALKEVEQLAARHLDPLLPAMKAHGVPALIRHLRGELSLEDAAGIGRADTRHYAKRQFTWFRHQLPEFEWVKPGEARGWLAAIADAARDPA</sequence>
<evidence type="ECO:0000256" key="13">
    <source>
        <dbReference type="RuleBase" id="RU003785"/>
    </source>
</evidence>
<gene>
    <name evidence="10" type="primary">miaA</name>
    <name evidence="14" type="ORF">GA0061098_101287</name>
</gene>
<dbReference type="GO" id="GO:0005524">
    <property type="term" value="F:ATP binding"/>
    <property type="evidence" value="ECO:0007669"/>
    <property type="project" value="UniProtKB-UniRule"/>
</dbReference>
<dbReference type="Gene3D" id="1.10.20.140">
    <property type="match status" value="1"/>
</dbReference>
<evidence type="ECO:0000313" key="15">
    <source>
        <dbReference type="Proteomes" id="UP000199184"/>
    </source>
</evidence>
<comment type="similarity">
    <text evidence="3 10 13">Belongs to the IPP transferase family.</text>
</comment>
<evidence type="ECO:0000256" key="1">
    <source>
        <dbReference type="ARBA" id="ARBA00001946"/>
    </source>
</evidence>
<dbReference type="InterPro" id="IPR039657">
    <property type="entry name" value="Dimethylallyltransferase"/>
</dbReference>
<feature type="site" description="Interaction with substrate tRNA" evidence="10">
    <location>
        <position position="110"/>
    </location>
</feature>
<comment type="catalytic activity">
    <reaction evidence="9 10 11">
        <text>adenosine(37) in tRNA + dimethylallyl diphosphate = N(6)-dimethylallyladenosine(37) in tRNA + diphosphate</text>
        <dbReference type="Rhea" id="RHEA:26482"/>
        <dbReference type="Rhea" id="RHEA-COMP:10162"/>
        <dbReference type="Rhea" id="RHEA-COMP:10375"/>
        <dbReference type="ChEBI" id="CHEBI:33019"/>
        <dbReference type="ChEBI" id="CHEBI:57623"/>
        <dbReference type="ChEBI" id="CHEBI:74411"/>
        <dbReference type="ChEBI" id="CHEBI:74415"/>
        <dbReference type="EC" id="2.5.1.75"/>
    </reaction>
</comment>
<dbReference type="EMBL" id="FMAI01000012">
    <property type="protein sequence ID" value="SCB47292.1"/>
    <property type="molecule type" value="Genomic_DNA"/>
</dbReference>
<evidence type="ECO:0000256" key="4">
    <source>
        <dbReference type="ARBA" id="ARBA00022679"/>
    </source>
</evidence>
<dbReference type="GO" id="GO:0052381">
    <property type="term" value="F:tRNA dimethylallyltransferase activity"/>
    <property type="evidence" value="ECO:0007669"/>
    <property type="project" value="UniProtKB-UniRule"/>
</dbReference>
<proteinExistence type="inferred from homology"/>
<evidence type="ECO:0000256" key="5">
    <source>
        <dbReference type="ARBA" id="ARBA00022694"/>
    </source>
</evidence>
<keyword evidence="6 10" id="KW-0547">Nucleotide-binding</keyword>
<feature type="site" description="Interaction with substrate tRNA" evidence="10">
    <location>
        <position position="136"/>
    </location>
</feature>
<dbReference type="NCBIfam" id="TIGR00174">
    <property type="entry name" value="miaA"/>
    <property type="match status" value="1"/>
</dbReference>
<keyword evidence="15" id="KW-1185">Reference proteome</keyword>
<evidence type="ECO:0000256" key="2">
    <source>
        <dbReference type="ARBA" id="ARBA00003213"/>
    </source>
</evidence>
<dbReference type="GO" id="GO:0006400">
    <property type="term" value="P:tRNA modification"/>
    <property type="evidence" value="ECO:0007669"/>
    <property type="project" value="TreeGrafter"/>
</dbReference>
<evidence type="ECO:0000256" key="3">
    <source>
        <dbReference type="ARBA" id="ARBA00005842"/>
    </source>
</evidence>
<dbReference type="InterPro" id="IPR018022">
    <property type="entry name" value="IPT"/>
</dbReference>
<dbReference type="SUPFAM" id="SSF52540">
    <property type="entry name" value="P-loop containing nucleoside triphosphate hydrolases"/>
    <property type="match status" value="2"/>
</dbReference>
<dbReference type="InterPro" id="IPR027417">
    <property type="entry name" value="P-loop_NTPase"/>
</dbReference>
<dbReference type="HAMAP" id="MF_00185">
    <property type="entry name" value="IPP_trans"/>
    <property type="match status" value="1"/>
</dbReference>
<dbReference type="Gene3D" id="3.40.50.300">
    <property type="entry name" value="P-loop containing nucleotide triphosphate hydrolases"/>
    <property type="match status" value="1"/>
</dbReference>
<feature type="region of interest" description="Interaction with substrate tRNA" evidence="10">
    <location>
        <begin position="44"/>
        <end position="47"/>
    </location>
</feature>
<dbReference type="PANTHER" id="PTHR11088">
    <property type="entry name" value="TRNA DIMETHYLALLYLTRANSFERASE"/>
    <property type="match status" value="1"/>
</dbReference>
<protein>
    <recommendedName>
        <fullName evidence="10">tRNA dimethylallyltransferase</fullName>
        <ecNumber evidence="10">2.5.1.75</ecNumber>
    </recommendedName>
    <alternativeName>
        <fullName evidence="10">Dimethylallyl diphosphate:tRNA dimethylallyltransferase</fullName>
        <shortName evidence="10">DMAPP:tRNA dimethylallyltransferase</shortName>
        <shortName evidence="10">DMATase</shortName>
    </alternativeName>
    <alternativeName>
        <fullName evidence="10">Isopentenyl-diphosphate:tRNA isopentenyltransferase</fullName>
        <shortName evidence="10">IPP transferase</shortName>
        <shortName evidence="10">IPPT</shortName>
        <shortName evidence="10">IPTase</shortName>
    </alternativeName>
</protein>
<reference evidence="15" key="1">
    <citation type="submission" date="2016-08" db="EMBL/GenBank/DDBJ databases">
        <authorList>
            <person name="Varghese N."/>
            <person name="Submissions Spin"/>
        </authorList>
    </citation>
    <scope>NUCLEOTIDE SEQUENCE [LARGE SCALE GENOMIC DNA]</scope>
    <source>
        <strain evidence="15">ERR11</strain>
    </source>
</reference>
<keyword evidence="8 10" id="KW-0460">Magnesium</keyword>
<organism evidence="14 15">
    <name type="scientific">Bradyrhizobium shewense</name>
    <dbReference type="NCBI Taxonomy" id="1761772"/>
    <lineage>
        <taxon>Bacteria</taxon>
        <taxon>Pseudomonadati</taxon>
        <taxon>Pseudomonadota</taxon>
        <taxon>Alphaproteobacteria</taxon>
        <taxon>Hyphomicrobiales</taxon>
        <taxon>Nitrobacteraceae</taxon>
        <taxon>Bradyrhizobium</taxon>
    </lineage>
</organism>
<comment type="function">
    <text evidence="2 10 12">Catalyzes the transfer of a dimethylallyl group onto the adenine at position 37 in tRNAs that read codons beginning with uridine, leading to the formation of N6-(dimethylallyl)adenosine (i(6)A).</text>
</comment>
<evidence type="ECO:0000256" key="7">
    <source>
        <dbReference type="ARBA" id="ARBA00022840"/>
    </source>
</evidence>
<dbReference type="PANTHER" id="PTHR11088:SF60">
    <property type="entry name" value="TRNA DIMETHYLALLYLTRANSFERASE"/>
    <property type="match status" value="1"/>
</dbReference>